<feature type="domain" description="DUF6708" evidence="2">
    <location>
        <begin position="3"/>
        <end position="172"/>
    </location>
</feature>
<evidence type="ECO:0000259" key="2">
    <source>
        <dbReference type="Pfam" id="PF20455"/>
    </source>
</evidence>
<keyword evidence="4" id="KW-1185">Reference proteome</keyword>
<comment type="caution">
    <text evidence="3">The sequence shown here is derived from an EMBL/GenBank/DDBJ whole genome shotgun (WGS) entry which is preliminary data.</text>
</comment>
<dbReference type="OrthoDB" id="6050524at2"/>
<reference evidence="3 4" key="1">
    <citation type="submission" date="2019-08" db="EMBL/GenBank/DDBJ databases">
        <authorList>
            <person name="Karlyshev A.V."/>
        </authorList>
    </citation>
    <scope>NUCLEOTIDE SEQUENCE [LARGE SCALE GENOMIC DNA]</scope>
    <source>
        <strain evidence="3 4">Alg18-2.2</strain>
    </source>
</reference>
<keyword evidence="1" id="KW-0812">Transmembrane</keyword>
<feature type="transmembrane region" description="Helical" evidence="1">
    <location>
        <begin position="130"/>
        <end position="151"/>
    </location>
</feature>
<keyword evidence="1" id="KW-0472">Membrane</keyword>
<evidence type="ECO:0000313" key="3">
    <source>
        <dbReference type="EMBL" id="TXK61091.1"/>
    </source>
</evidence>
<evidence type="ECO:0000256" key="1">
    <source>
        <dbReference type="SAM" id="Phobius"/>
    </source>
</evidence>
<dbReference type="InterPro" id="IPR046554">
    <property type="entry name" value="DUF6708"/>
</dbReference>
<name>A0A5C8KMP8_9GAMM</name>
<sequence length="189" mass="22227">MFRYTHYPIRINRKNRMVYVFRLNGTVLAARWDELFFTMGSATVGRTFGTDWDLRAHVLEEDGKTIRETFAFSPVGDAVTVKCFYEYLRRYMDEGPQAVQPYTNFCLQISDRKEHPLFGFRKLWLSLNGWLTFQILLLPLFVVAAIGRYLVMTINTMPRWPAEVEAECRIEPNDPYVRDGNTHPARWNS</sequence>
<organism evidence="3 4">
    <name type="scientific">Alkalisalibacterium limincola</name>
    <dbReference type="NCBI Taxonomy" id="2699169"/>
    <lineage>
        <taxon>Bacteria</taxon>
        <taxon>Pseudomonadati</taxon>
        <taxon>Pseudomonadota</taxon>
        <taxon>Gammaproteobacteria</taxon>
        <taxon>Lysobacterales</taxon>
        <taxon>Lysobacteraceae</taxon>
        <taxon>Alkalisalibacterium</taxon>
    </lineage>
</organism>
<dbReference type="Pfam" id="PF20455">
    <property type="entry name" value="DUF6708"/>
    <property type="match status" value="1"/>
</dbReference>
<evidence type="ECO:0000313" key="4">
    <source>
        <dbReference type="Proteomes" id="UP000321248"/>
    </source>
</evidence>
<dbReference type="EMBL" id="VRTS01000007">
    <property type="protein sequence ID" value="TXK61091.1"/>
    <property type="molecule type" value="Genomic_DNA"/>
</dbReference>
<dbReference type="Proteomes" id="UP000321248">
    <property type="component" value="Unassembled WGS sequence"/>
</dbReference>
<gene>
    <name evidence="3" type="ORF">FU658_10735</name>
</gene>
<accession>A0A5C8KMP8</accession>
<keyword evidence="1" id="KW-1133">Transmembrane helix</keyword>
<proteinExistence type="predicted"/>
<protein>
    <recommendedName>
        <fullName evidence="2">DUF6708 domain-containing protein</fullName>
    </recommendedName>
</protein>
<dbReference type="AlphaFoldDB" id="A0A5C8KMP8"/>